<feature type="transmembrane region" description="Helical" evidence="1">
    <location>
        <begin position="30"/>
        <end position="48"/>
    </location>
</feature>
<keyword evidence="3" id="KW-1185">Reference proteome</keyword>
<evidence type="ECO:0000313" key="2">
    <source>
        <dbReference type="EMBL" id="KAF9458309.1"/>
    </source>
</evidence>
<proteinExistence type="predicted"/>
<accession>A0A9P5XX40</accession>
<gene>
    <name evidence="2" type="ORF">BDZ94DRAFT_1270978</name>
</gene>
<keyword evidence="1" id="KW-1133">Transmembrane helix</keyword>
<dbReference type="AlphaFoldDB" id="A0A9P5XX40"/>
<name>A0A9P5XX40_9AGAR</name>
<keyword evidence="1" id="KW-0472">Membrane</keyword>
<keyword evidence="1" id="KW-0812">Transmembrane</keyword>
<evidence type="ECO:0000256" key="1">
    <source>
        <dbReference type="SAM" id="Phobius"/>
    </source>
</evidence>
<organism evidence="2 3">
    <name type="scientific">Collybia nuda</name>
    <dbReference type="NCBI Taxonomy" id="64659"/>
    <lineage>
        <taxon>Eukaryota</taxon>
        <taxon>Fungi</taxon>
        <taxon>Dikarya</taxon>
        <taxon>Basidiomycota</taxon>
        <taxon>Agaricomycotina</taxon>
        <taxon>Agaricomycetes</taxon>
        <taxon>Agaricomycetidae</taxon>
        <taxon>Agaricales</taxon>
        <taxon>Tricholomatineae</taxon>
        <taxon>Clitocybaceae</taxon>
        <taxon>Collybia</taxon>
    </lineage>
</organism>
<comment type="caution">
    <text evidence="2">The sequence shown here is derived from an EMBL/GenBank/DDBJ whole genome shotgun (WGS) entry which is preliminary data.</text>
</comment>
<protein>
    <submittedName>
        <fullName evidence="2">Uncharacterized protein</fullName>
    </submittedName>
</protein>
<sequence>MIIWGLQHFPGNIAKSPKWFGWTGYMSGEALMQGIVTGLVWLLISVAFQKCM</sequence>
<dbReference type="Proteomes" id="UP000807353">
    <property type="component" value="Unassembled WGS sequence"/>
</dbReference>
<evidence type="ECO:0000313" key="3">
    <source>
        <dbReference type="Proteomes" id="UP000807353"/>
    </source>
</evidence>
<dbReference type="EMBL" id="MU150344">
    <property type="protein sequence ID" value="KAF9458309.1"/>
    <property type="molecule type" value="Genomic_DNA"/>
</dbReference>
<reference evidence="2" key="1">
    <citation type="submission" date="2020-11" db="EMBL/GenBank/DDBJ databases">
        <authorList>
            <consortium name="DOE Joint Genome Institute"/>
            <person name="Ahrendt S."/>
            <person name="Riley R."/>
            <person name="Andreopoulos W."/>
            <person name="Labutti K."/>
            <person name="Pangilinan J."/>
            <person name="Ruiz-Duenas F.J."/>
            <person name="Barrasa J.M."/>
            <person name="Sanchez-Garcia M."/>
            <person name="Camarero S."/>
            <person name="Miyauchi S."/>
            <person name="Serrano A."/>
            <person name="Linde D."/>
            <person name="Babiker R."/>
            <person name="Drula E."/>
            <person name="Ayuso-Fernandez I."/>
            <person name="Pacheco R."/>
            <person name="Padilla G."/>
            <person name="Ferreira P."/>
            <person name="Barriuso J."/>
            <person name="Kellner H."/>
            <person name="Castanera R."/>
            <person name="Alfaro M."/>
            <person name="Ramirez L."/>
            <person name="Pisabarro A.G."/>
            <person name="Kuo A."/>
            <person name="Tritt A."/>
            <person name="Lipzen A."/>
            <person name="He G."/>
            <person name="Yan M."/>
            <person name="Ng V."/>
            <person name="Cullen D."/>
            <person name="Martin F."/>
            <person name="Rosso M.-N."/>
            <person name="Henrissat B."/>
            <person name="Hibbett D."/>
            <person name="Martinez A.T."/>
            <person name="Grigoriev I.V."/>
        </authorList>
    </citation>
    <scope>NUCLEOTIDE SEQUENCE</scope>
    <source>
        <strain evidence="2">CBS 247.69</strain>
    </source>
</reference>